<gene>
    <name evidence="1" type="ORF">TW71_07150</name>
</gene>
<dbReference type="AlphaFoldDB" id="A0A837GBI6"/>
<reference evidence="1" key="1">
    <citation type="journal article" date="2015" name="BMC Genomics">
        <title>Genome mining reveals unlocked bioactive potential of marine Gram-negative bacteria.</title>
        <authorList>
            <person name="Machado H."/>
            <person name="Sonnenschein E.C."/>
            <person name="Melchiorsen J."/>
            <person name="Gram L."/>
        </authorList>
    </citation>
    <scope>NUCLEOTIDE SEQUENCE</scope>
    <source>
        <strain evidence="1">S2052</strain>
    </source>
</reference>
<dbReference type="EMBL" id="JXXR01000005">
    <property type="protein sequence ID" value="KJY75820.1"/>
    <property type="molecule type" value="Genomic_DNA"/>
</dbReference>
<proteinExistence type="predicted"/>
<sequence length="119" mass="13287">MNIKVFTALVILTLSASSNAARFDITGDIGQIRYHEASSSFAPLWRKHTWFEIVNPDTKPNCKPYAPGTYAISIPENNETALTMLLSAKMANKKVMVTLDDSILFPDNGYCKLQYLTIL</sequence>
<protein>
    <submittedName>
        <fullName evidence="1">Uncharacterized protein</fullName>
    </submittedName>
</protein>
<organism evidence="1">
    <name type="scientific">Vibrio coralliilyticus</name>
    <dbReference type="NCBI Taxonomy" id="190893"/>
    <lineage>
        <taxon>Bacteria</taxon>
        <taxon>Pseudomonadati</taxon>
        <taxon>Pseudomonadota</taxon>
        <taxon>Gammaproteobacteria</taxon>
        <taxon>Vibrionales</taxon>
        <taxon>Vibrionaceae</taxon>
        <taxon>Vibrio</taxon>
    </lineage>
</organism>
<comment type="caution">
    <text evidence="1">The sequence shown here is derived from an EMBL/GenBank/DDBJ whole genome shotgun (WGS) entry which is preliminary data.</text>
</comment>
<dbReference type="RefSeq" id="WP_045985408.1">
    <property type="nucleotide sequence ID" value="NZ_CP063051.1"/>
</dbReference>
<accession>A0A837GBI6</accession>
<evidence type="ECO:0000313" key="1">
    <source>
        <dbReference type="EMBL" id="KJY75820.1"/>
    </source>
</evidence>
<name>A0A837GBI6_9VIBR</name>